<protein>
    <submittedName>
        <fullName evidence="1">Uncharacterized protein</fullName>
    </submittedName>
</protein>
<reference evidence="1" key="4">
    <citation type="submission" date="2019-03" db="UniProtKB">
        <authorList>
            <consortium name="EnsemblPlants"/>
        </authorList>
    </citation>
    <scope>IDENTIFICATION</scope>
</reference>
<name>A0A453SKE5_AEGTS</name>
<dbReference type="AlphaFoldDB" id="A0A453SKE5"/>
<proteinExistence type="predicted"/>
<dbReference type="Proteomes" id="UP000015105">
    <property type="component" value="Chromosome 7D"/>
</dbReference>
<sequence>SQLSVHAHTGIWWQFECVIHSFLPVYLTIVRHKLGESVMFALLAVYHYCHTNWT</sequence>
<dbReference type="Gramene" id="AET7Gv20973100.4">
    <property type="protein sequence ID" value="AET7Gv20973100.4"/>
    <property type="gene ID" value="AET7Gv20973100"/>
</dbReference>
<organism evidence="1 2">
    <name type="scientific">Aegilops tauschii subsp. strangulata</name>
    <name type="common">Goatgrass</name>
    <dbReference type="NCBI Taxonomy" id="200361"/>
    <lineage>
        <taxon>Eukaryota</taxon>
        <taxon>Viridiplantae</taxon>
        <taxon>Streptophyta</taxon>
        <taxon>Embryophyta</taxon>
        <taxon>Tracheophyta</taxon>
        <taxon>Spermatophyta</taxon>
        <taxon>Magnoliopsida</taxon>
        <taxon>Liliopsida</taxon>
        <taxon>Poales</taxon>
        <taxon>Poaceae</taxon>
        <taxon>BOP clade</taxon>
        <taxon>Pooideae</taxon>
        <taxon>Triticodae</taxon>
        <taxon>Triticeae</taxon>
        <taxon>Triticinae</taxon>
        <taxon>Aegilops</taxon>
    </lineage>
</organism>
<accession>A0A453SKE5</accession>
<dbReference type="EnsemblPlants" id="AET7Gv20973100.4">
    <property type="protein sequence ID" value="AET7Gv20973100.4"/>
    <property type="gene ID" value="AET7Gv20973100"/>
</dbReference>
<reference evidence="2" key="1">
    <citation type="journal article" date="2014" name="Science">
        <title>Ancient hybridizations among the ancestral genomes of bread wheat.</title>
        <authorList>
            <consortium name="International Wheat Genome Sequencing Consortium,"/>
            <person name="Marcussen T."/>
            <person name="Sandve S.R."/>
            <person name="Heier L."/>
            <person name="Spannagl M."/>
            <person name="Pfeifer M."/>
            <person name="Jakobsen K.S."/>
            <person name="Wulff B.B."/>
            <person name="Steuernagel B."/>
            <person name="Mayer K.F."/>
            <person name="Olsen O.A."/>
        </authorList>
    </citation>
    <scope>NUCLEOTIDE SEQUENCE [LARGE SCALE GENOMIC DNA]</scope>
    <source>
        <strain evidence="2">cv. AL8/78</strain>
    </source>
</reference>
<reference evidence="1" key="3">
    <citation type="journal article" date="2017" name="Nature">
        <title>Genome sequence of the progenitor of the wheat D genome Aegilops tauschii.</title>
        <authorList>
            <person name="Luo M.C."/>
            <person name="Gu Y.Q."/>
            <person name="Puiu D."/>
            <person name="Wang H."/>
            <person name="Twardziok S.O."/>
            <person name="Deal K.R."/>
            <person name="Huo N."/>
            <person name="Zhu T."/>
            <person name="Wang L."/>
            <person name="Wang Y."/>
            <person name="McGuire P.E."/>
            <person name="Liu S."/>
            <person name="Long H."/>
            <person name="Ramasamy R.K."/>
            <person name="Rodriguez J.C."/>
            <person name="Van S.L."/>
            <person name="Yuan L."/>
            <person name="Wang Z."/>
            <person name="Xia Z."/>
            <person name="Xiao L."/>
            <person name="Anderson O.D."/>
            <person name="Ouyang S."/>
            <person name="Liang Y."/>
            <person name="Zimin A.V."/>
            <person name="Pertea G."/>
            <person name="Qi P."/>
            <person name="Bennetzen J.L."/>
            <person name="Dai X."/>
            <person name="Dawson M.W."/>
            <person name="Muller H.G."/>
            <person name="Kugler K."/>
            <person name="Rivarola-Duarte L."/>
            <person name="Spannagl M."/>
            <person name="Mayer K.F.X."/>
            <person name="Lu F.H."/>
            <person name="Bevan M.W."/>
            <person name="Leroy P."/>
            <person name="Li P."/>
            <person name="You F.M."/>
            <person name="Sun Q."/>
            <person name="Liu Z."/>
            <person name="Lyons E."/>
            <person name="Wicker T."/>
            <person name="Salzberg S.L."/>
            <person name="Devos K.M."/>
            <person name="Dvorak J."/>
        </authorList>
    </citation>
    <scope>NUCLEOTIDE SEQUENCE [LARGE SCALE GENOMIC DNA]</scope>
    <source>
        <strain evidence="1">cv. AL8/78</strain>
    </source>
</reference>
<evidence type="ECO:0000313" key="1">
    <source>
        <dbReference type="EnsemblPlants" id="AET7Gv20973100.4"/>
    </source>
</evidence>
<evidence type="ECO:0000313" key="2">
    <source>
        <dbReference type="Proteomes" id="UP000015105"/>
    </source>
</evidence>
<reference evidence="1" key="5">
    <citation type="journal article" date="2021" name="G3 (Bethesda)">
        <title>Aegilops tauschii genome assembly Aet v5.0 features greater sequence contiguity and improved annotation.</title>
        <authorList>
            <person name="Wang L."/>
            <person name="Zhu T."/>
            <person name="Rodriguez J.C."/>
            <person name="Deal K.R."/>
            <person name="Dubcovsky J."/>
            <person name="McGuire P.E."/>
            <person name="Lux T."/>
            <person name="Spannagl M."/>
            <person name="Mayer K.F.X."/>
            <person name="Baldrich P."/>
            <person name="Meyers B.C."/>
            <person name="Huo N."/>
            <person name="Gu Y.Q."/>
            <person name="Zhou H."/>
            <person name="Devos K.M."/>
            <person name="Bennetzen J.L."/>
            <person name="Unver T."/>
            <person name="Budak H."/>
            <person name="Gulick P.J."/>
            <person name="Galiba G."/>
            <person name="Kalapos B."/>
            <person name="Nelson D.R."/>
            <person name="Li P."/>
            <person name="You F.M."/>
            <person name="Luo M.C."/>
            <person name="Dvorak J."/>
        </authorList>
    </citation>
    <scope>NUCLEOTIDE SEQUENCE [LARGE SCALE GENOMIC DNA]</scope>
    <source>
        <strain evidence="1">cv. AL8/78</strain>
    </source>
</reference>
<keyword evidence="2" id="KW-1185">Reference proteome</keyword>
<reference evidence="2" key="2">
    <citation type="journal article" date="2017" name="Nat. Plants">
        <title>The Aegilops tauschii genome reveals multiple impacts of transposons.</title>
        <authorList>
            <person name="Zhao G."/>
            <person name="Zou C."/>
            <person name="Li K."/>
            <person name="Wang K."/>
            <person name="Li T."/>
            <person name="Gao L."/>
            <person name="Zhang X."/>
            <person name="Wang H."/>
            <person name="Yang Z."/>
            <person name="Liu X."/>
            <person name="Jiang W."/>
            <person name="Mao L."/>
            <person name="Kong X."/>
            <person name="Jiao Y."/>
            <person name="Jia J."/>
        </authorList>
    </citation>
    <scope>NUCLEOTIDE SEQUENCE [LARGE SCALE GENOMIC DNA]</scope>
    <source>
        <strain evidence="2">cv. AL8/78</strain>
    </source>
</reference>